<keyword evidence="1" id="KW-0732">Signal</keyword>
<dbReference type="AlphaFoldDB" id="A0A8S1IVC0"/>
<proteinExistence type="predicted"/>
<protein>
    <submittedName>
        <fullName evidence="2">Uncharacterized protein</fullName>
    </submittedName>
</protein>
<sequence>MHMAAAYGTLLAWLVLIGSLGTLWAQDGVIQTVLLINSTDYDIYSSFLGGLPLDRGYQLFMERFEELHPDGIPIGNGPHRFVFNYSTVMYDGPGAEAPSLRQVAREQVAQGAHFLFGLGDPSLGLVAGEFNRITLDCCFSDDEEGRRDWYFQMYPPFENDLENLMNAIALKVRNTRRCMKVPITIVPCRESQLCTEFAASFEDAFMFTC</sequence>
<dbReference type="EMBL" id="CAJHUC010000937">
    <property type="protein sequence ID" value="CAD7699008.1"/>
    <property type="molecule type" value="Genomic_DNA"/>
</dbReference>
<name>A0A8S1IVC0_9CHLO</name>
<evidence type="ECO:0000313" key="3">
    <source>
        <dbReference type="Proteomes" id="UP000708148"/>
    </source>
</evidence>
<feature type="signal peptide" evidence="1">
    <location>
        <begin position="1"/>
        <end position="25"/>
    </location>
</feature>
<comment type="caution">
    <text evidence="2">The sequence shown here is derived from an EMBL/GenBank/DDBJ whole genome shotgun (WGS) entry which is preliminary data.</text>
</comment>
<reference evidence="2" key="1">
    <citation type="submission" date="2020-12" db="EMBL/GenBank/DDBJ databases">
        <authorList>
            <person name="Iha C."/>
        </authorList>
    </citation>
    <scope>NUCLEOTIDE SEQUENCE</scope>
</reference>
<evidence type="ECO:0000313" key="2">
    <source>
        <dbReference type="EMBL" id="CAD7699008.1"/>
    </source>
</evidence>
<evidence type="ECO:0000256" key="1">
    <source>
        <dbReference type="SAM" id="SignalP"/>
    </source>
</evidence>
<feature type="chain" id="PRO_5035838056" evidence="1">
    <location>
        <begin position="26"/>
        <end position="209"/>
    </location>
</feature>
<accession>A0A8S1IVC0</accession>
<dbReference type="Proteomes" id="UP000708148">
    <property type="component" value="Unassembled WGS sequence"/>
</dbReference>
<keyword evidence="3" id="KW-1185">Reference proteome</keyword>
<gene>
    <name evidence="2" type="ORF">OSTQU699_LOCUS4367</name>
</gene>
<organism evidence="2 3">
    <name type="scientific">Ostreobium quekettii</name>
    <dbReference type="NCBI Taxonomy" id="121088"/>
    <lineage>
        <taxon>Eukaryota</taxon>
        <taxon>Viridiplantae</taxon>
        <taxon>Chlorophyta</taxon>
        <taxon>core chlorophytes</taxon>
        <taxon>Ulvophyceae</taxon>
        <taxon>TCBD clade</taxon>
        <taxon>Bryopsidales</taxon>
        <taxon>Ostreobineae</taxon>
        <taxon>Ostreobiaceae</taxon>
        <taxon>Ostreobium</taxon>
    </lineage>
</organism>